<name>A0A3E4PGT7_9FIRM</name>
<accession>A0A3E4PGT7</accession>
<dbReference type="Proteomes" id="UP000261324">
    <property type="component" value="Unassembled WGS sequence"/>
</dbReference>
<sequence length="88" mass="10026">MIQKMKILETKITCFVGGVKSLYKKSDFKCQSGPRVLGMDVDDSKNAHGENWARLKLYNSSKLSSEVREQLSYMEKGYSLRLDCRGAQ</sequence>
<dbReference type="EMBL" id="QSRA01000030">
    <property type="protein sequence ID" value="RGK79300.1"/>
    <property type="molecule type" value="Genomic_DNA"/>
</dbReference>
<gene>
    <name evidence="1" type="ORF">DXC93_15210</name>
</gene>
<organism evidence="1 2">
    <name type="scientific">Dorea formicigenerans</name>
    <dbReference type="NCBI Taxonomy" id="39486"/>
    <lineage>
        <taxon>Bacteria</taxon>
        <taxon>Bacillati</taxon>
        <taxon>Bacillota</taxon>
        <taxon>Clostridia</taxon>
        <taxon>Lachnospirales</taxon>
        <taxon>Lachnospiraceae</taxon>
        <taxon>Dorea</taxon>
    </lineage>
</organism>
<protein>
    <submittedName>
        <fullName evidence="1">Uncharacterized protein</fullName>
    </submittedName>
</protein>
<proteinExistence type="predicted"/>
<evidence type="ECO:0000313" key="2">
    <source>
        <dbReference type="Proteomes" id="UP000261324"/>
    </source>
</evidence>
<evidence type="ECO:0000313" key="1">
    <source>
        <dbReference type="EMBL" id="RGK79300.1"/>
    </source>
</evidence>
<reference evidence="1 2" key="1">
    <citation type="submission" date="2018-08" db="EMBL/GenBank/DDBJ databases">
        <title>A genome reference for cultivated species of the human gut microbiota.</title>
        <authorList>
            <person name="Zou Y."/>
            <person name="Xue W."/>
            <person name="Luo G."/>
        </authorList>
    </citation>
    <scope>NUCLEOTIDE SEQUENCE [LARGE SCALE GENOMIC DNA]</scope>
    <source>
        <strain evidence="1 2">TF09-3</strain>
    </source>
</reference>
<dbReference type="AlphaFoldDB" id="A0A3E4PGT7"/>
<comment type="caution">
    <text evidence="1">The sequence shown here is derived from an EMBL/GenBank/DDBJ whole genome shotgun (WGS) entry which is preliminary data.</text>
</comment>